<feature type="domain" description="Polysaccharide pyruvyl transferase" evidence="1">
    <location>
        <begin position="15"/>
        <end position="316"/>
    </location>
</feature>
<protein>
    <submittedName>
        <fullName evidence="2">Polysaccharide pyruvyl transferase</fullName>
    </submittedName>
</protein>
<gene>
    <name evidence="2" type="ORF">SAMN04488027_11710</name>
</gene>
<sequence>MKKKIAILTLPLGKNYGGLIQNYALQEFLKKNNFEVTTINRRSNKKSLFRSFFSFVKNDIVKKKILRNKVKFTKSEEEIIYSNITGFINKYINITEVINSNKKLKKTFARNNYHAVITGSDQIWRPAYSNFLYNFYLDFLKDINIIKMSYAASFGTEDWEYSNTEERECKRLIKKFNYISVREHTGKYLSKNKFGVTPEVVLDPALLLTANEYIKLFKDLNFKRDGLYNYVLDKNSKKNEFINNISKFLNLEVFSNQPKIAYNKISKNNDIPDYKYPSIESWLKSFHDASFIITDSFHGTVFAILFEKPFLSLVNNERGASRFTSLLSSLSLENRLVKDLNTFDFSIISQEINYESVNKKLDELRIRSYDFLKNLKSND</sequence>
<dbReference type="OrthoDB" id="9799278at2"/>
<dbReference type="Pfam" id="PF04230">
    <property type="entry name" value="PS_pyruv_trans"/>
    <property type="match status" value="1"/>
</dbReference>
<evidence type="ECO:0000313" key="3">
    <source>
        <dbReference type="Proteomes" id="UP000199296"/>
    </source>
</evidence>
<evidence type="ECO:0000259" key="1">
    <source>
        <dbReference type="Pfam" id="PF04230"/>
    </source>
</evidence>
<dbReference type="RefSeq" id="WP_093369882.1">
    <property type="nucleotide sequence ID" value="NZ_FNCW01000017.1"/>
</dbReference>
<evidence type="ECO:0000313" key="2">
    <source>
        <dbReference type="EMBL" id="SDH02816.1"/>
    </source>
</evidence>
<keyword evidence="2" id="KW-0808">Transferase</keyword>
<dbReference type="STRING" id="470826.SAMN04488027_11710"/>
<proteinExistence type="predicted"/>
<dbReference type="GO" id="GO:0016740">
    <property type="term" value="F:transferase activity"/>
    <property type="evidence" value="ECO:0007669"/>
    <property type="project" value="UniProtKB-KW"/>
</dbReference>
<keyword evidence="3" id="KW-1185">Reference proteome</keyword>
<reference evidence="2 3" key="1">
    <citation type="submission" date="2016-10" db="EMBL/GenBank/DDBJ databases">
        <authorList>
            <person name="de Groot N.N."/>
        </authorList>
    </citation>
    <scope>NUCLEOTIDE SEQUENCE [LARGE SCALE GENOMIC DNA]</scope>
    <source>
        <strain evidence="2 3">DSM 19803</strain>
    </source>
</reference>
<name>A0A1G7Z2V2_9FLAO</name>
<dbReference type="AlphaFoldDB" id="A0A1G7Z2V2"/>
<accession>A0A1G7Z2V2</accession>
<dbReference type="EMBL" id="FNCW01000017">
    <property type="protein sequence ID" value="SDH02816.1"/>
    <property type="molecule type" value="Genomic_DNA"/>
</dbReference>
<dbReference type="Proteomes" id="UP000199296">
    <property type="component" value="Unassembled WGS sequence"/>
</dbReference>
<organism evidence="2 3">
    <name type="scientific">Psychroflexus sediminis</name>
    <dbReference type="NCBI Taxonomy" id="470826"/>
    <lineage>
        <taxon>Bacteria</taxon>
        <taxon>Pseudomonadati</taxon>
        <taxon>Bacteroidota</taxon>
        <taxon>Flavobacteriia</taxon>
        <taxon>Flavobacteriales</taxon>
        <taxon>Flavobacteriaceae</taxon>
        <taxon>Psychroflexus</taxon>
    </lineage>
</organism>
<dbReference type="InterPro" id="IPR007345">
    <property type="entry name" value="Polysacch_pyruvyl_Trfase"/>
</dbReference>